<sequence length="715" mass="80423">MFTANRNLDDSNNAEISAELEALLSHGQMSHESPFEVDNRSADHYLFAGNEEEALLEEDSLPFDVELDPHHDGTVEDDGLDSNGADGEHYRCEELTGNQGMDVKRSSNDEIREEDGFYVEKRSPMHSPSGSMYLSPHGTAVINTSHGSDQSFDGKTFEVAVEHLEMDGHYLPESANHEVEIATEHLHLAEDVARFGTPTLMDNSHERLIDDETLDRLKEEMKRMDQERKHVIKNPTYDASTHHSNVLPPFPTLASPGHHQQNAFAGPSSYQTSQPGPSLGRNGLLRSTNFKGSPSIGSFLGSDASPQSEASAPPQQKPPRRRLTDERRDSGGSSSSRHLIPLCEETGKRMMIKDRMDQLARLIRNKMRSAWGVSEEDPLPGPNKGGPDWSKGSKHPDNVKFQEEIAATVYRELATDPTLVVPENQRTLEAAKVAANVSFNNFCKRYAYQTDERWKAKSARDAKRGRRWARKDLKQKKRLKASNRLEQPIPQQILRMEYMSSEDSSEGEDSGLAEGTWQFYADMTGRASAEEKVVEVKTPRWRSTQLQGIYDRLDEIAVTQTAETKGKGYTQVPLRRFKLDALRPKNPPRTADSWMFVEGVRPPPIPRKPRRPNDTAKRRAEEAPGAPKHEAGDASKRLKDSPVDEGQLIQQHGEPLETPIPPDVQVGTTLDPFDHDQDFSIFDDRPFDTIEENEHYLETRQKSFPPEDQTAEHAS</sequence>
<evidence type="ECO:0000313" key="1">
    <source>
        <dbReference type="EMBL" id="KAJ9116070.1"/>
    </source>
</evidence>
<gene>
    <name evidence="1" type="ORF">QFC20_000743</name>
</gene>
<accession>A0ACC2WY74</accession>
<reference evidence="1" key="1">
    <citation type="submission" date="2023-04" db="EMBL/GenBank/DDBJ databases">
        <title>Draft Genome sequencing of Naganishia species isolated from polar environments using Oxford Nanopore Technology.</title>
        <authorList>
            <person name="Leo P."/>
            <person name="Venkateswaran K."/>
        </authorList>
    </citation>
    <scope>NUCLEOTIDE SEQUENCE</scope>
    <source>
        <strain evidence="1">MNA-CCFEE 5262</strain>
    </source>
</reference>
<proteinExistence type="predicted"/>
<dbReference type="Proteomes" id="UP001230649">
    <property type="component" value="Unassembled WGS sequence"/>
</dbReference>
<keyword evidence="2" id="KW-1185">Reference proteome</keyword>
<protein>
    <submittedName>
        <fullName evidence="1">Uncharacterized protein</fullName>
    </submittedName>
</protein>
<dbReference type="EMBL" id="JASBWS010000004">
    <property type="protein sequence ID" value="KAJ9116070.1"/>
    <property type="molecule type" value="Genomic_DNA"/>
</dbReference>
<organism evidence="1 2">
    <name type="scientific">Naganishia adeliensis</name>
    <dbReference type="NCBI Taxonomy" id="92952"/>
    <lineage>
        <taxon>Eukaryota</taxon>
        <taxon>Fungi</taxon>
        <taxon>Dikarya</taxon>
        <taxon>Basidiomycota</taxon>
        <taxon>Agaricomycotina</taxon>
        <taxon>Tremellomycetes</taxon>
        <taxon>Filobasidiales</taxon>
        <taxon>Filobasidiaceae</taxon>
        <taxon>Naganishia</taxon>
    </lineage>
</organism>
<comment type="caution">
    <text evidence="1">The sequence shown here is derived from an EMBL/GenBank/DDBJ whole genome shotgun (WGS) entry which is preliminary data.</text>
</comment>
<name>A0ACC2WY74_9TREE</name>
<evidence type="ECO:0000313" key="2">
    <source>
        <dbReference type="Proteomes" id="UP001230649"/>
    </source>
</evidence>